<comment type="subcellular location">
    <subcellularLocation>
        <location evidence="1 10 11">Nucleus</location>
    </subcellularLocation>
</comment>
<feature type="domain" description="Homeobox" evidence="13">
    <location>
        <begin position="264"/>
        <end position="324"/>
    </location>
</feature>
<feature type="compositionally biased region" description="Gly residues" evidence="12">
    <location>
        <begin position="335"/>
        <end position="349"/>
    </location>
</feature>
<dbReference type="SMART" id="SM00389">
    <property type="entry name" value="HOX"/>
    <property type="match status" value="1"/>
</dbReference>
<dbReference type="InterPro" id="IPR001356">
    <property type="entry name" value="HD"/>
</dbReference>
<evidence type="ECO:0000256" key="12">
    <source>
        <dbReference type="SAM" id="MobiDB-lite"/>
    </source>
</evidence>
<name>A0AAW0PBN7_9GOBI</name>
<evidence type="ECO:0000313" key="14">
    <source>
        <dbReference type="EMBL" id="KAK7922146.1"/>
    </source>
</evidence>
<reference evidence="15" key="1">
    <citation type="submission" date="2024-04" db="EMBL/GenBank/DDBJ databases">
        <title>Salinicola lusitanus LLJ914,a marine bacterium isolated from the Okinawa Trough.</title>
        <authorList>
            <person name="Li J."/>
        </authorList>
    </citation>
    <scope>NUCLEOTIDE SEQUENCE [LARGE SCALE GENOMIC DNA]</scope>
</reference>
<evidence type="ECO:0000256" key="3">
    <source>
        <dbReference type="ARBA" id="ARBA00023015"/>
    </source>
</evidence>
<feature type="compositionally biased region" description="Basic and acidic residues" evidence="12">
    <location>
        <begin position="125"/>
        <end position="150"/>
    </location>
</feature>
<keyword evidence="15" id="KW-1185">Reference proteome</keyword>
<dbReference type="GO" id="GO:0000978">
    <property type="term" value="F:RNA polymerase II cis-regulatory region sequence-specific DNA binding"/>
    <property type="evidence" value="ECO:0007669"/>
    <property type="project" value="TreeGrafter"/>
</dbReference>
<dbReference type="FunFam" id="1.10.10.60:FF:000294">
    <property type="entry name" value="NK1 transcription factor-related protein 1"/>
    <property type="match status" value="1"/>
</dbReference>
<protein>
    <recommendedName>
        <fullName evidence="9">NK1 transcription factor-related protein 1</fullName>
    </recommendedName>
</protein>
<dbReference type="SUPFAM" id="SSF46689">
    <property type="entry name" value="Homeodomain-like"/>
    <property type="match status" value="1"/>
</dbReference>
<evidence type="ECO:0000256" key="11">
    <source>
        <dbReference type="RuleBase" id="RU000682"/>
    </source>
</evidence>
<feature type="compositionally biased region" description="Low complexity" evidence="12">
    <location>
        <begin position="194"/>
        <end position="209"/>
    </location>
</feature>
<evidence type="ECO:0000259" key="13">
    <source>
        <dbReference type="PROSITE" id="PS50071"/>
    </source>
</evidence>
<proteinExistence type="inferred from homology"/>
<sequence>MNRDRTAPGPVVDVVQPGANRDRVAQVAGVSRDRVPSAGDGLQTVVVPDGADVLDAGAEGEKRHVSNGVSSARDAQAVDNHSDPTNPALAPPQQGPTTHRTTSFSVLDILDPNKFTSSRRFPQQQHERPERELSAFSVDKRRVTVEREPGLEPGQEPPKSCYGAEEYHSKDNFMYRSPEEEDYQRSGTPDSEAADGAYSSEESSSALPSNGEHELSSHNHQEPSRDKSPGGGSTEPMSNGQSNGGQAAQGKPKRKRSGSDSKSGKPRRARTAFTYEQLVALENKFKSTRYLSVCERLNLALSLSLTETQVKIWFQNRRTKWKKQNPGADTSAPTGAGGGTGGGGAGAGLGSLSPLSPSPPVNGHLAMHTGYGGTTTPPREASFNCPSLQPATCCPPSCWAHRVMQHQPSTAHTCSGKPQTAFYYGSKLSF</sequence>
<dbReference type="InterPro" id="IPR009057">
    <property type="entry name" value="Homeodomain-like_sf"/>
</dbReference>
<keyword evidence="3" id="KW-0805">Transcription regulation</keyword>
<dbReference type="GO" id="GO:0030154">
    <property type="term" value="P:cell differentiation"/>
    <property type="evidence" value="ECO:0007669"/>
    <property type="project" value="TreeGrafter"/>
</dbReference>
<evidence type="ECO:0000256" key="7">
    <source>
        <dbReference type="ARBA" id="ARBA00023242"/>
    </source>
</evidence>
<feature type="compositionally biased region" description="Basic and acidic residues" evidence="12">
    <location>
        <begin position="211"/>
        <end position="228"/>
    </location>
</feature>
<gene>
    <name evidence="14" type="ORF">WMY93_009048</name>
</gene>
<dbReference type="Gene3D" id="1.10.10.60">
    <property type="entry name" value="Homeodomain-like"/>
    <property type="match status" value="1"/>
</dbReference>
<evidence type="ECO:0000256" key="4">
    <source>
        <dbReference type="ARBA" id="ARBA00023125"/>
    </source>
</evidence>
<dbReference type="Proteomes" id="UP001460270">
    <property type="component" value="Unassembled WGS sequence"/>
</dbReference>
<evidence type="ECO:0000256" key="5">
    <source>
        <dbReference type="ARBA" id="ARBA00023155"/>
    </source>
</evidence>
<keyword evidence="4 10" id="KW-0238">DNA-binding</keyword>
<dbReference type="InterPro" id="IPR050394">
    <property type="entry name" value="Homeobox_NK-like"/>
</dbReference>
<keyword evidence="7 10" id="KW-0539">Nucleus</keyword>
<feature type="DNA-binding region" description="Homeobox" evidence="10">
    <location>
        <begin position="266"/>
        <end position="325"/>
    </location>
</feature>
<evidence type="ECO:0000313" key="15">
    <source>
        <dbReference type="Proteomes" id="UP001460270"/>
    </source>
</evidence>
<keyword evidence="5 10" id="KW-0371">Homeobox</keyword>
<dbReference type="CDD" id="cd00086">
    <property type="entry name" value="homeodomain"/>
    <property type="match status" value="1"/>
</dbReference>
<dbReference type="GO" id="GO:0005634">
    <property type="term" value="C:nucleus"/>
    <property type="evidence" value="ECO:0007669"/>
    <property type="project" value="UniProtKB-SubCell"/>
</dbReference>
<organism evidence="14 15">
    <name type="scientific">Mugilogobius chulae</name>
    <name type="common">yellowstripe goby</name>
    <dbReference type="NCBI Taxonomy" id="88201"/>
    <lineage>
        <taxon>Eukaryota</taxon>
        <taxon>Metazoa</taxon>
        <taxon>Chordata</taxon>
        <taxon>Craniata</taxon>
        <taxon>Vertebrata</taxon>
        <taxon>Euteleostomi</taxon>
        <taxon>Actinopterygii</taxon>
        <taxon>Neopterygii</taxon>
        <taxon>Teleostei</taxon>
        <taxon>Neoteleostei</taxon>
        <taxon>Acanthomorphata</taxon>
        <taxon>Gobiaria</taxon>
        <taxon>Gobiiformes</taxon>
        <taxon>Gobioidei</taxon>
        <taxon>Gobiidae</taxon>
        <taxon>Gobionellinae</taxon>
        <taxon>Mugilogobius</taxon>
    </lineage>
</organism>
<feature type="region of interest" description="Disordered" evidence="12">
    <location>
        <begin position="320"/>
        <end position="359"/>
    </location>
</feature>
<dbReference type="Pfam" id="PF00046">
    <property type="entry name" value="Homeodomain"/>
    <property type="match status" value="1"/>
</dbReference>
<evidence type="ECO:0000256" key="8">
    <source>
        <dbReference type="ARBA" id="ARBA00061009"/>
    </source>
</evidence>
<dbReference type="InterPro" id="IPR017970">
    <property type="entry name" value="Homeobox_CS"/>
</dbReference>
<dbReference type="PANTHER" id="PTHR24340">
    <property type="entry name" value="HOMEOBOX PROTEIN NKX"/>
    <property type="match status" value="1"/>
</dbReference>
<evidence type="ECO:0000256" key="10">
    <source>
        <dbReference type="PROSITE-ProRule" id="PRU00108"/>
    </source>
</evidence>
<dbReference type="InterPro" id="IPR020479">
    <property type="entry name" value="HD_metazoa"/>
</dbReference>
<keyword evidence="6" id="KW-0804">Transcription</keyword>
<dbReference type="PROSITE" id="PS00027">
    <property type="entry name" value="HOMEOBOX_1"/>
    <property type="match status" value="1"/>
</dbReference>
<dbReference type="EMBL" id="JBBPFD010000006">
    <property type="protein sequence ID" value="KAK7922146.1"/>
    <property type="molecule type" value="Genomic_DNA"/>
</dbReference>
<evidence type="ECO:0000256" key="6">
    <source>
        <dbReference type="ARBA" id="ARBA00023163"/>
    </source>
</evidence>
<evidence type="ECO:0000256" key="2">
    <source>
        <dbReference type="ARBA" id="ARBA00022473"/>
    </source>
</evidence>
<evidence type="ECO:0000256" key="9">
    <source>
        <dbReference type="ARBA" id="ARBA00069937"/>
    </source>
</evidence>
<dbReference type="PANTHER" id="PTHR24340:SF26">
    <property type="entry name" value="NK1 TRANSCRIPTION FACTOR-RELATED PROTEIN 1"/>
    <property type="match status" value="1"/>
</dbReference>
<dbReference type="PRINTS" id="PR00024">
    <property type="entry name" value="HOMEOBOX"/>
</dbReference>
<keyword evidence="2" id="KW-0217">Developmental protein</keyword>
<dbReference type="AlphaFoldDB" id="A0AAW0PBN7"/>
<evidence type="ECO:0000256" key="1">
    <source>
        <dbReference type="ARBA" id="ARBA00004123"/>
    </source>
</evidence>
<comment type="caution">
    <text evidence="14">The sequence shown here is derived from an EMBL/GenBank/DDBJ whole genome shotgun (WGS) entry which is preliminary data.</text>
</comment>
<comment type="similarity">
    <text evidence="8">Belongs to the NK-1 homeobox family.</text>
</comment>
<feature type="compositionally biased region" description="Low complexity" evidence="12">
    <location>
        <begin position="238"/>
        <end position="250"/>
    </location>
</feature>
<feature type="region of interest" description="Disordered" evidence="12">
    <location>
        <begin position="58"/>
        <end position="100"/>
    </location>
</feature>
<feature type="region of interest" description="Disordered" evidence="12">
    <location>
        <begin position="116"/>
        <end position="270"/>
    </location>
</feature>
<dbReference type="GO" id="GO:0000981">
    <property type="term" value="F:DNA-binding transcription factor activity, RNA polymerase II-specific"/>
    <property type="evidence" value="ECO:0007669"/>
    <property type="project" value="InterPro"/>
</dbReference>
<accession>A0AAW0PBN7</accession>
<dbReference type="PROSITE" id="PS50071">
    <property type="entry name" value="HOMEOBOX_2"/>
    <property type="match status" value="1"/>
</dbReference>